<evidence type="ECO:0000313" key="5">
    <source>
        <dbReference type="Proteomes" id="UP001500880"/>
    </source>
</evidence>
<reference evidence="4 5" key="1">
    <citation type="journal article" date="2019" name="Int. J. Syst. Evol. Microbiol.">
        <title>The Global Catalogue of Microorganisms (GCM) 10K type strain sequencing project: providing services to taxonomists for standard genome sequencing and annotation.</title>
        <authorList>
            <consortium name="The Broad Institute Genomics Platform"/>
            <consortium name="The Broad Institute Genome Sequencing Center for Infectious Disease"/>
            <person name="Wu L."/>
            <person name="Ma J."/>
        </authorList>
    </citation>
    <scope>NUCLEOTIDE SEQUENCE [LARGE SCALE GENOMIC DNA]</scope>
    <source>
        <strain evidence="4 5">JCM 12389</strain>
    </source>
</reference>
<sequence length="381" mass="43850">MRDDFKEKLKAYSEGKLSEEETLEVEKELEKMEVYQSYLDEQLDDETENRFQPNDQKIIRKGKWKARISNAVTAISILILIAFCSSLVNSIFYSWGEPDRIEVYNDVIESAIAVTNPNIEVGSRGSNTGFFFFNNKSDLKKRIGNKNEKVGSFEMNFFYGFPFSPTIEKDIEQNSMFIYPVAENKNISDDHEWERLNHLPEGTVAEAYISLDQLYSTKKLLSLLENYQTVKPAWFAVDTGIEKEEAKQRGPTPTDSIGFPSLPIWHPEDLEITSRETEDKGFYSNVTIEEGTYPNVSDYGSAELRNENFIRTLEIMNEHKRISNRVAQSSDLRLNKRMDYVKNHGVHIYGVVITGPSKEILALRGEDWISSLSIGEVRLWN</sequence>
<gene>
    <name evidence="4" type="ORF">GCM10008986_15010</name>
</gene>
<protein>
    <submittedName>
        <fullName evidence="4">Anti-sigma factor</fullName>
    </submittedName>
</protein>
<feature type="domain" description="Sigma factor regulator C-terminal" evidence="2">
    <location>
        <begin position="196"/>
        <end position="376"/>
    </location>
</feature>
<keyword evidence="1" id="KW-1133">Transmembrane helix</keyword>
<dbReference type="RefSeq" id="WP_343839383.1">
    <property type="nucleotide sequence ID" value="NZ_BAAADO010000003.1"/>
</dbReference>
<dbReference type="InterPro" id="IPR025672">
    <property type="entry name" value="Sigma_reg_C_dom"/>
</dbReference>
<keyword evidence="5" id="KW-1185">Reference proteome</keyword>
<keyword evidence="1" id="KW-0472">Membrane</keyword>
<dbReference type="Pfam" id="PF13800">
    <property type="entry name" value="Sigma_reg_N"/>
    <property type="match status" value="1"/>
</dbReference>
<dbReference type="EMBL" id="BAAADO010000003">
    <property type="protein sequence ID" value="GAA0490081.1"/>
    <property type="molecule type" value="Genomic_DNA"/>
</dbReference>
<evidence type="ECO:0000259" key="2">
    <source>
        <dbReference type="Pfam" id="PF13791"/>
    </source>
</evidence>
<dbReference type="InterPro" id="IPR029101">
    <property type="entry name" value="Sigma_reg_N"/>
</dbReference>
<name>A0ABN1B4W7_9BACI</name>
<proteinExistence type="predicted"/>
<feature type="transmembrane region" description="Helical" evidence="1">
    <location>
        <begin position="71"/>
        <end position="95"/>
    </location>
</feature>
<organism evidence="4 5">
    <name type="scientific">Salinibacillus aidingensis</name>
    <dbReference type="NCBI Taxonomy" id="237684"/>
    <lineage>
        <taxon>Bacteria</taxon>
        <taxon>Bacillati</taxon>
        <taxon>Bacillota</taxon>
        <taxon>Bacilli</taxon>
        <taxon>Bacillales</taxon>
        <taxon>Bacillaceae</taxon>
        <taxon>Salinibacillus</taxon>
    </lineage>
</organism>
<evidence type="ECO:0000259" key="3">
    <source>
        <dbReference type="Pfam" id="PF13800"/>
    </source>
</evidence>
<dbReference type="Pfam" id="PF13791">
    <property type="entry name" value="Sigma_reg_C"/>
    <property type="match status" value="1"/>
</dbReference>
<dbReference type="Proteomes" id="UP001500880">
    <property type="component" value="Unassembled WGS sequence"/>
</dbReference>
<accession>A0ABN1B4W7</accession>
<feature type="domain" description="Sigma factor regulator N-terminal" evidence="3">
    <location>
        <begin position="56"/>
        <end position="146"/>
    </location>
</feature>
<evidence type="ECO:0000313" key="4">
    <source>
        <dbReference type="EMBL" id="GAA0490081.1"/>
    </source>
</evidence>
<keyword evidence="1" id="KW-0812">Transmembrane</keyword>
<evidence type="ECO:0000256" key="1">
    <source>
        <dbReference type="SAM" id="Phobius"/>
    </source>
</evidence>
<comment type="caution">
    <text evidence="4">The sequence shown here is derived from an EMBL/GenBank/DDBJ whole genome shotgun (WGS) entry which is preliminary data.</text>
</comment>